<comment type="pathway">
    <text evidence="2">Cofactor biosynthesis; thiamine diphosphate biosynthesis.</text>
</comment>
<evidence type="ECO:0000313" key="13">
    <source>
        <dbReference type="EMBL" id="RZS91698.1"/>
    </source>
</evidence>
<keyword evidence="14" id="KW-1185">Reference proteome</keyword>
<evidence type="ECO:0000256" key="6">
    <source>
        <dbReference type="ARBA" id="ARBA00022723"/>
    </source>
</evidence>
<evidence type="ECO:0000256" key="3">
    <source>
        <dbReference type="ARBA" id="ARBA00009406"/>
    </source>
</evidence>
<protein>
    <recommendedName>
        <fullName evidence="10">Thiamine pyrimidine synthase</fullName>
    </recommendedName>
</protein>
<evidence type="ECO:0000256" key="8">
    <source>
        <dbReference type="ARBA" id="ARBA00022977"/>
    </source>
</evidence>
<dbReference type="GO" id="GO:0009228">
    <property type="term" value="P:thiamine biosynthetic process"/>
    <property type="evidence" value="ECO:0007669"/>
    <property type="project" value="UniProtKB-KW"/>
</dbReference>
<comment type="function">
    <text evidence="1">Responsible for the formation of the pyrimidine heterocycle in the thiamine biosynthesis pathway. Catalyzes the formation of hydroxymethylpyrimidine phosphate (HMP-P) from histidine and pyridoxal phosphate (PLP). The protein uses PLP and the active site histidine to form HMP-P, generating an inactive enzyme. The enzyme can only undergo a single turnover, which suggests it is a suicide enzyme.</text>
</comment>
<dbReference type="InterPro" id="IPR027939">
    <property type="entry name" value="NMT1/THI5"/>
</dbReference>
<comment type="similarity">
    <text evidence="3">Belongs to the NMT1/THI5 family.</text>
</comment>
<dbReference type="EMBL" id="SGXD01000001">
    <property type="protein sequence ID" value="RZS91698.1"/>
    <property type="molecule type" value="Genomic_DNA"/>
</dbReference>
<dbReference type="AlphaFoldDB" id="A0A4Q7NXQ0"/>
<evidence type="ECO:0000256" key="2">
    <source>
        <dbReference type="ARBA" id="ARBA00004948"/>
    </source>
</evidence>
<keyword evidence="6" id="KW-0479">Metal-binding</keyword>
<dbReference type="RefSeq" id="WP_130491731.1">
    <property type="nucleotide sequence ID" value="NZ_SGXD01000001.1"/>
</dbReference>
<dbReference type="Gene3D" id="3.40.190.10">
    <property type="entry name" value="Periplasmic binding protein-like II"/>
    <property type="match status" value="2"/>
</dbReference>
<dbReference type="PROSITE" id="PS51318">
    <property type="entry name" value="TAT"/>
    <property type="match status" value="1"/>
</dbReference>
<evidence type="ECO:0000256" key="4">
    <source>
        <dbReference type="ARBA" id="ARBA00011738"/>
    </source>
</evidence>
<accession>A0A4Q7NXQ0</accession>
<reference evidence="13 14" key="1">
    <citation type="submission" date="2019-02" db="EMBL/GenBank/DDBJ databases">
        <title>Genomic Encyclopedia of Type Strains, Phase IV (KMG-IV): sequencing the most valuable type-strain genomes for metagenomic binning, comparative biology and taxonomic classification.</title>
        <authorList>
            <person name="Goeker M."/>
        </authorList>
    </citation>
    <scope>NUCLEOTIDE SEQUENCE [LARGE SCALE GENOMIC DNA]</scope>
    <source>
        <strain evidence="13 14">DSM 45622</strain>
    </source>
</reference>
<evidence type="ECO:0000256" key="5">
    <source>
        <dbReference type="ARBA" id="ARBA00022679"/>
    </source>
</evidence>
<dbReference type="InterPro" id="IPR006311">
    <property type="entry name" value="TAT_signal"/>
</dbReference>
<name>A0A4Q7NXQ0_9ACTN</name>
<feature type="domain" description="SsuA/THI5-like" evidence="12">
    <location>
        <begin position="73"/>
        <end position="284"/>
    </location>
</feature>
<evidence type="ECO:0000313" key="14">
    <source>
        <dbReference type="Proteomes" id="UP000293638"/>
    </source>
</evidence>
<keyword evidence="9" id="KW-0408">Iron</keyword>
<dbReference type="GO" id="GO:0046872">
    <property type="term" value="F:metal ion binding"/>
    <property type="evidence" value="ECO:0007669"/>
    <property type="project" value="UniProtKB-KW"/>
</dbReference>
<proteinExistence type="inferred from homology"/>
<dbReference type="Pfam" id="PF09084">
    <property type="entry name" value="NMT1"/>
    <property type="match status" value="1"/>
</dbReference>
<sequence length="367" mass="37986">MSETPTTLSRRSALRLFGAGAATLLGGGLLSACGSSDKEATSSSTPATGGASAAAGGASGTTKAAIQLAYLKNVQFAGSFFAEEKGYYAAGGLDVDLIAGGPNLAVEPVVASGKALVGITHTAELAKAVSNGAKLTCIGAGFQKNPFCVLSLASNPITKPEDMIGKKIGVSATNVPVWQAFLKANKIDASKIHVVTVQFDPTPLASKEIDGLVAFYTNEPIVLEVKGIKTHSMLLNDFGYPLLEDLYIAKTADLADPTKRKQIVALMTAEAKGWQDAVADPQQAATLAVTKYGKDLKLDMQQQVLDMKAQNDLVVSDTTKAHGLFWMTDEDIASTIKSLALGGVTASPGLFSNDVLKDVYKGGATAA</sequence>
<evidence type="ECO:0000256" key="11">
    <source>
        <dbReference type="ARBA" id="ARBA00048179"/>
    </source>
</evidence>
<evidence type="ECO:0000256" key="1">
    <source>
        <dbReference type="ARBA" id="ARBA00003469"/>
    </source>
</evidence>
<evidence type="ECO:0000256" key="10">
    <source>
        <dbReference type="ARBA" id="ARBA00033171"/>
    </source>
</evidence>
<dbReference type="PANTHER" id="PTHR31528">
    <property type="entry name" value="4-AMINO-5-HYDROXYMETHYL-2-METHYLPYRIMIDINE PHOSPHATE SYNTHASE THI11-RELATED"/>
    <property type="match status" value="1"/>
</dbReference>
<comment type="subunit">
    <text evidence="4">Homodimer.</text>
</comment>
<dbReference type="OrthoDB" id="174578at2"/>
<comment type="caution">
    <text evidence="13">The sequence shown here is derived from an EMBL/GenBank/DDBJ whole genome shotgun (WGS) entry which is preliminary data.</text>
</comment>
<keyword evidence="5" id="KW-0808">Transferase</keyword>
<comment type="catalytic activity">
    <reaction evidence="11">
        <text>N(6)-(pyridoxal phosphate)-L-lysyl-[4-amino-5-hydroxymethyl-2-methylpyrimidine phosphate synthase] + L-histidyl-[4-amino-5-hydroxymethyl-2-methylpyrimidine phosphate synthase] + 2 Fe(3+) + 4 H2O = L-lysyl-[4-amino-5-hydroxymethyl-2-methylpyrimidine phosphate synthase] + (2S)-2-amino-5-hydroxy-4-oxopentanoyl-[4-amino-5-hydroxymethyl-2-methylpyrimidine phosphate synthase] + 4-amino-2-methyl-5-(phosphooxymethyl)pyrimidine + 3-oxopropanoate + 2 Fe(2+) + 2 H(+)</text>
        <dbReference type="Rhea" id="RHEA:65756"/>
        <dbReference type="Rhea" id="RHEA-COMP:16892"/>
        <dbReference type="Rhea" id="RHEA-COMP:16893"/>
        <dbReference type="Rhea" id="RHEA-COMP:16894"/>
        <dbReference type="Rhea" id="RHEA-COMP:16895"/>
        <dbReference type="ChEBI" id="CHEBI:15377"/>
        <dbReference type="ChEBI" id="CHEBI:15378"/>
        <dbReference type="ChEBI" id="CHEBI:29033"/>
        <dbReference type="ChEBI" id="CHEBI:29034"/>
        <dbReference type="ChEBI" id="CHEBI:29969"/>
        <dbReference type="ChEBI" id="CHEBI:29979"/>
        <dbReference type="ChEBI" id="CHEBI:33190"/>
        <dbReference type="ChEBI" id="CHEBI:58354"/>
        <dbReference type="ChEBI" id="CHEBI:143915"/>
        <dbReference type="ChEBI" id="CHEBI:157692"/>
    </reaction>
    <physiologicalReaction direction="left-to-right" evidence="11">
        <dbReference type="Rhea" id="RHEA:65757"/>
    </physiologicalReaction>
</comment>
<dbReference type="PANTHER" id="PTHR31528:SF1">
    <property type="entry name" value="4-AMINO-5-HYDROXYMETHYL-2-METHYLPYRIMIDINE PHOSPHATE SYNTHASE THI11-RELATED"/>
    <property type="match status" value="1"/>
</dbReference>
<evidence type="ECO:0000256" key="7">
    <source>
        <dbReference type="ARBA" id="ARBA00022898"/>
    </source>
</evidence>
<dbReference type="SUPFAM" id="SSF53850">
    <property type="entry name" value="Periplasmic binding protein-like II"/>
    <property type="match status" value="1"/>
</dbReference>
<gene>
    <name evidence="13" type="ORF">EV189_0945</name>
</gene>
<dbReference type="Proteomes" id="UP000293638">
    <property type="component" value="Unassembled WGS sequence"/>
</dbReference>
<evidence type="ECO:0000256" key="9">
    <source>
        <dbReference type="ARBA" id="ARBA00023004"/>
    </source>
</evidence>
<keyword evidence="8" id="KW-0784">Thiamine biosynthesis</keyword>
<evidence type="ECO:0000259" key="12">
    <source>
        <dbReference type="Pfam" id="PF09084"/>
    </source>
</evidence>
<dbReference type="InterPro" id="IPR015168">
    <property type="entry name" value="SsuA/THI5"/>
</dbReference>
<dbReference type="GO" id="GO:0016740">
    <property type="term" value="F:transferase activity"/>
    <property type="evidence" value="ECO:0007669"/>
    <property type="project" value="UniProtKB-KW"/>
</dbReference>
<organism evidence="13 14">
    <name type="scientific">Motilibacter rhizosphaerae</name>
    <dbReference type="NCBI Taxonomy" id="598652"/>
    <lineage>
        <taxon>Bacteria</taxon>
        <taxon>Bacillati</taxon>
        <taxon>Actinomycetota</taxon>
        <taxon>Actinomycetes</taxon>
        <taxon>Motilibacterales</taxon>
        <taxon>Motilibacteraceae</taxon>
        <taxon>Motilibacter</taxon>
    </lineage>
</organism>
<keyword evidence="7" id="KW-0663">Pyridoxal phosphate</keyword>